<dbReference type="OrthoDB" id="19329at2759"/>
<sequence>MSSFMPQGSNPLTSSFTCNTCGIRFVTADLQRQHMKTDWHRYNLKRRVAQLPSISSEMFAEKVLSQQNQSDEENDEDEYGFHINHRKSSKGSRQLTKKFLKKQAKFDELRKAREENEGSHVRALSPVSISSEFSQFSLGDSEHLSVNNDTDTGSELNFTDTSEFTDLDITADDEDYTDSDMESDEELDVIPITHCFFCGANNKEVEANVKHMFNSHGLYIPERSFLVDLEGLLTFLSEIFTVDLECLVCGFLGKNLESVRQHLRSKGHCRIPYESKEEKAIIAEFYDFNVDEGNTKSKTNKKVTFTESSDADEGVLVDVVPSSPELEDSQASINNNYSVVHVDRSGVELTLPTGSRIGHRSMARYYRQNIALPRDLAESEKTVAVVDRRFAPGLSYHDISKQEKETRRLAQQSKNDYIRKSKPHRMNFQPHFRDEILQ</sequence>
<dbReference type="Pfam" id="PF12756">
    <property type="entry name" value="zf-C2H2_2"/>
    <property type="match status" value="1"/>
</dbReference>
<dbReference type="GO" id="GO:0042273">
    <property type="term" value="P:ribosomal large subunit biogenesis"/>
    <property type="evidence" value="ECO:0007669"/>
    <property type="project" value="TreeGrafter"/>
</dbReference>
<dbReference type="InterPro" id="IPR013087">
    <property type="entry name" value="Znf_C2H2_type"/>
</dbReference>
<dbReference type="Proteomes" id="UP000054251">
    <property type="component" value="Unassembled WGS sequence"/>
</dbReference>
<gene>
    <name evidence="3" type="ORF">AC631_01901</name>
</gene>
<dbReference type="InterPro" id="IPR040025">
    <property type="entry name" value="Znf622/Rei1/Reh1"/>
</dbReference>
<dbReference type="PANTHER" id="PTHR13182:SF8">
    <property type="entry name" value="CYTOPLASMIC 60S SUBUNIT BIOGENESIS FACTOR ZNF622"/>
    <property type="match status" value="1"/>
</dbReference>
<dbReference type="AlphaFoldDB" id="A0A0V1Q1J6"/>
<evidence type="ECO:0000313" key="4">
    <source>
        <dbReference type="Proteomes" id="UP000054251"/>
    </source>
</evidence>
<dbReference type="PANTHER" id="PTHR13182">
    <property type="entry name" value="ZINC FINGER PROTEIN 622"/>
    <property type="match status" value="1"/>
</dbReference>
<comment type="caution">
    <text evidence="3">The sequence shown here is derived from an EMBL/GenBank/DDBJ whole genome shotgun (WGS) entry which is preliminary data.</text>
</comment>
<dbReference type="GeneID" id="26838910"/>
<feature type="region of interest" description="Disordered" evidence="1">
    <location>
        <begin position="414"/>
        <end position="438"/>
    </location>
</feature>
<dbReference type="SMART" id="SM00355">
    <property type="entry name" value="ZnF_C2H2"/>
    <property type="match status" value="3"/>
</dbReference>
<organism evidence="3 4">
    <name type="scientific">Debaryomyces fabryi</name>
    <dbReference type="NCBI Taxonomy" id="58627"/>
    <lineage>
        <taxon>Eukaryota</taxon>
        <taxon>Fungi</taxon>
        <taxon>Dikarya</taxon>
        <taxon>Ascomycota</taxon>
        <taxon>Saccharomycotina</taxon>
        <taxon>Pichiomycetes</taxon>
        <taxon>Debaryomycetaceae</taxon>
        <taxon>Debaryomyces</taxon>
    </lineage>
</organism>
<dbReference type="RefSeq" id="XP_015468445.1">
    <property type="nucleotide sequence ID" value="XM_015610731.1"/>
</dbReference>
<protein>
    <recommendedName>
        <fullName evidence="2">C2H2-type domain-containing protein</fullName>
    </recommendedName>
</protein>
<evidence type="ECO:0000259" key="2">
    <source>
        <dbReference type="PROSITE" id="PS00028"/>
    </source>
</evidence>
<name>A0A0V1Q1J6_9ASCO</name>
<feature type="domain" description="C2H2-type" evidence="2">
    <location>
        <begin position="18"/>
        <end position="40"/>
    </location>
</feature>
<accession>A0A0V1Q1J6</accession>
<reference evidence="3 4" key="1">
    <citation type="submission" date="2015-11" db="EMBL/GenBank/DDBJ databases">
        <title>The genome of Debaryomyces fabryi.</title>
        <authorList>
            <person name="Tafer H."/>
            <person name="Lopandic K."/>
        </authorList>
    </citation>
    <scope>NUCLEOTIDE SEQUENCE [LARGE SCALE GENOMIC DNA]</scope>
    <source>
        <strain evidence="3 4">CBS 789</strain>
    </source>
</reference>
<dbReference type="EMBL" id="LMYN01000029">
    <property type="protein sequence ID" value="KSA02343.1"/>
    <property type="molecule type" value="Genomic_DNA"/>
</dbReference>
<dbReference type="PROSITE" id="PS00028">
    <property type="entry name" value="ZINC_FINGER_C2H2_1"/>
    <property type="match status" value="1"/>
</dbReference>
<dbReference type="GO" id="GO:0030687">
    <property type="term" value="C:preribosome, large subunit precursor"/>
    <property type="evidence" value="ECO:0007669"/>
    <property type="project" value="TreeGrafter"/>
</dbReference>
<evidence type="ECO:0000256" key="1">
    <source>
        <dbReference type="SAM" id="MobiDB-lite"/>
    </source>
</evidence>
<keyword evidence="4" id="KW-1185">Reference proteome</keyword>
<dbReference type="InterPro" id="IPR041661">
    <property type="entry name" value="ZN622/Rei1/Reh1_Znf-C2H2"/>
</dbReference>
<proteinExistence type="predicted"/>
<evidence type="ECO:0000313" key="3">
    <source>
        <dbReference type="EMBL" id="KSA02343.1"/>
    </source>
</evidence>